<keyword evidence="1" id="KW-0539">Nucleus</keyword>
<reference evidence="2" key="2">
    <citation type="journal article" date="2023" name="IMA Fungus">
        <title>Comparative genomic study of the Penicillium genus elucidates a diverse pangenome and 15 lateral gene transfer events.</title>
        <authorList>
            <person name="Petersen C."/>
            <person name="Sorensen T."/>
            <person name="Nielsen M.R."/>
            <person name="Sondergaard T.E."/>
            <person name="Sorensen J.L."/>
            <person name="Fitzpatrick D.A."/>
            <person name="Frisvad J.C."/>
            <person name="Nielsen K.L."/>
        </authorList>
    </citation>
    <scope>NUCLEOTIDE SEQUENCE</scope>
    <source>
        <strain evidence="2">IBT 30761</strain>
    </source>
</reference>
<accession>A0A9W9EJL3</accession>
<gene>
    <name evidence="2" type="ORF">N7532_012074</name>
</gene>
<evidence type="ECO:0000313" key="3">
    <source>
        <dbReference type="Proteomes" id="UP001149074"/>
    </source>
</evidence>
<dbReference type="EMBL" id="JAPQKI010000011">
    <property type="protein sequence ID" value="KAJ5083031.1"/>
    <property type="molecule type" value="Genomic_DNA"/>
</dbReference>
<dbReference type="AlphaFoldDB" id="A0A9W9EJL3"/>
<dbReference type="GeneID" id="81363544"/>
<reference evidence="2" key="1">
    <citation type="submission" date="2022-11" db="EMBL/GenBank/DDBJ databases">
        <authorList>
            <person name="Petersen C."/>
        </authorList>
    </citation>
    <scope>NUCLEOTIDE SEQUENCE</scope>
    <source>
        <strain evidence="2">IBT 30761</strain>
    </source>
</reference>
<dbReference type="GO" id="GO:0003700">
    <property type="term" value="F:DNA-binding transcription factor activity"/>
    <property type="evidence" value="ECO:0007669"/>
    <property type="project" value="TreeGrafter"/>
</dbReference>
<dbReference type="GO" id="GO:0045944">
    <property type="term" value="P:positive regulation of transcription by RNA polymerase II"/>
    <property type="evidence" value="ECO:0007669"/>
    <property type="project" value="TreeGrafter"/>
</dbReference>
<evidence type="ECO:0000256" key="1">
    <source>
        <dbReference type="ARBA" id="ARBA00023242"/>
    </source>
</evidence>
<name>A0A9W9EJL3_9EURO</name>
<dbReference type="PANTHER" id="PTHR37534:SF2">
    <property type="entry name" value="N-ACETYLTRANSFERASE DOMAIN-CONTAINING PROTEIN"/>
    <property type="match status" value="1"/>
</dbReference>
<keyword evidence="3" id="KW-1185">Reference proteome</keyword>
<proteinExistence type="predicted"/>
<dbReference type="OrthoDB" id="4525710at2759"/>
<protein>
    <recommendedName>
        <fullName evidence="4">Arca-like protein</fullName>
    </recommendedName>
</protein>
<dbReference type="PANTHER" id="PTHR37534">
    <property type="entry name" value="TRANSCRIPTIONAL ACTIVATOR PROTEIN UGA3"/>
    <property type="match status" value="1"/>
</dbReference>
<dbReference type="Proteomes" id="UP001149074">
    <property type="component" value="Unassembled WGS sequence"/>
</dbReference>
<evidence type="ECO:0000313" key="2">
    <source>
        <dbReference type="EMBL" id="KAJ5083031.1"/>
    </source>
</evidence>
<evidence type="ECO:0008006" key="4">
    <source>
        <dbReference type="Google" id="ProtNLM"/>
    </source>
</evidence>
<dbReference type="GO" id="GO:0000976">
    <property type="term" value="F:transcription cis-regulatory region binding"/>
    <property type="evidence" value="ECO:0007669"/>
    <property type="project" value="TreeGrafter"/>
</dbReference>
<sequence>MDLENANLFTAGYDNLNQTARNDDTSPSRLEIESYALDGRSPTDVGYSISPSSTHYQGPAASESIQESCLMRCFIEDLSPWFDHCDDLRHFQLVVPVRAQQCPTVKNAIFAVAARRLCRLPQYSTPKGILYRGQLLPHLKKSSALEYMLRCIPDLVRFPEIQNPVHQENIMAATVILRQYEEMDEEMDENELDSDYHDDRRVNFLAITQTIIDSMIESPLDNSLATAAYYIVIRQEIYNAFTRESIPHMRFDSDRWRNNSIANNMIIFSGEVATWRWGQKHTEEWTRLKLREQQLTHACMGEIEPILDLKANRAVGEIFPTVWYSFDFQVTAIQHLRLAQMILVAENPHLETASRASHRKAEAQVRSIVLNLCGIALNHLRIQPALVNAVIAINLYGEYFTDPDERDALVGIIDRTKDIHAWPMRKPYENLQDRWKMVDNAEL</sequence>
<organism evidence="2 3">
    <name type="scientific">Penicillium argentinense</name>
    <dbReference type="NCBI Taxonomy" id="1131581"/>
    <lineage>
        <taxon>Eukaryota</taxon>
        <taxon>Fungi</taxon>
        <taxon>Dikarya</taxon>
        <taxon>Ascomycota</taxon>
        <taxon>Pezizomycotina</taxon>
        <taxon>Eurotiomycetes</taxon>
        <taxon>Eurotiomycetidae</taxon>
        <taxon>Eurotiales</taxon>
        <taxon>Aspergillaceae</taxon>
        <taxon>Penicillium</taxon>
    </lineage>
</organism>
<comment type="caution">
    <text evidence="2">The sequence shown here is derived from an EMBL/GenBank/DDBJ whole genome shotgun (WGS) entry which is preliminary data.</text>
</comment>
<dbReference type="RefSeq" id="XP_056469553.1">
    <property type="nucleotide sequence ID" value="XM_056624565.1"/>
</dbReference>
<dbReference type="GO" id="GO:0005634">
    <property type="term" value="C:nucleus"/>
    <property type="evidence" value="ECO:0007669"/>
    <property type="project" value="TreeGrafter"/>
</dbReference>